<keyword evidence="6" id="KW-0540">Nuclease</keyword>
<dbReference type="InterPro" id="IPR000055">
    <property type="entry name" value="Restrct_endonuc_typeI_TRD"/>
</dbReference>
<name>A0A2S0VMB5_9ALTE</name>
<dbReference type="GO" id="GO:0004519">
    <property type="term" value="F:endonuclease activity"/>
    <property type="evidence" value="ECO:0007669"/>
    <property type="project" value="UniProtKB-KW"/>
</dbReference>
<dbReference type="PANTHER" id="PTHR43140">
    <property type="entry name" value="TYPE-1 RESTRICTION ENZYME ECOKI SPECIFICITY PROTEIN"/>
    <property type="match status" value="1"/>
</dbReference>
<dbReference type="CDD" id="cd17260">
    <property type="entry name" value="RMtype1_S_EcoEI-TRD1-CR1_like"/>
    <property type="match status" value="1"/>
</dbReference>
<keyword evidence="3" id="KW-0238">DNA-binding</keyword>
<organism evidence="6 7">
    <name type="scientific">Saccharobesus litoralis</name>
    <dbReference type="NCBI Taxonomy" id="2172099"/>
    <lineage>
        <taxon>Bacteria</taxon>
        <taxon>Pseudomonadati</taxon>
        <taxon>Pseudomonadota</taxon>
        <taxon>Gammaproteobacteria</taxon>
        <taxon>Alteromonadales</taxon>
        <taxon>Alteromonadaceae</taxon>
        <taxon>Saccharobesus</taxon>
    </lineage>
</organism>
<evidence type="ECO:0000256" key="4">
    <source>
        <dbReference type="SAM" id="Coils"/>
    </source>
</evidence>
<accession>A0A2S0VMB5</accession>
<evidence type="ECO:0000256" key="1">
    <source>
        <dbReference type="ARBA" id="ARBA00010923"/>
    </source>
</evidence>
<comment type="similarity">
    <text evidence="1">Belongs to the type-I restriction system S methylase family.</text>
</comment>
<feature type="domain" description="Type I restriction modification DNA specificity" evidence="5">
    <location>
        <begin position="5"/>
        <end position="182"/>
    </location>
</feature>
<reference evidence="6 7" key="1">
    <citation type="submission" date="2018-01" db="EMBL/GenBank/DDBJ databases">
        <title>Genome sequence of a Cantenovulum-like bacteria.</title>
        <authorList>
            <person name="Tan W.R."/>
            <person name="Lau N.-S."/>
            <person name="Go F."/>
            <person name="Amirul A.-A.A."/>
        </authorList>
    </citation>
    <scope>NUCLEOTIDE SEQUENCE [LARGE SCALE GENOMIC DNA]</scope>
    <source>
        <strain evidence="6 7">CCB-QB4</strain>
    </source>
</reference>
<keyword evidence="4" id="KW-0175">Coiled coil</keyword>
<dbReference type="Pfam" id="PF01420">
    <property type="entry name" value="Methylase_S"/>
    <property type="match status" value="2"/>
</dbReference>
<keyword evidence="7" id="KW-1185">Reference proteome</keyword>
<dbReference type="SUPFAM" id="SSF116734">
    <property type="entry name" value="DNA methylase specificity domain"/>
    <property type="match status" value="2"/>
</dbReference>
<dbReference type="REBASE" id="249738">
    <property type="entry name" value="S.CspQB4ORF2180P"/>
</dbReference>
<gene>
    <name evidence="6" type="ORF">C2869_02175</name>
</gene>
<evidence type="ECO:0000256" key="2">
    <source>
        <dbReference type="ARBA" id="ARBA00022747"/>
    </source>
</evidence>
<dbReference type="KEGG" id="cate:C2869_02175"/>
<dbReference type="Proteomes" id="UP000244441">
    <property type="component" value="Chromosome"/>
</dbReference>
<sequence>MSQLPRGWEFIQLKELIILNKKFKDLEDDLDCGFVPMANVPTKLNEKLTYESRKWGDCKKGFTHFQNGDVLLAKITPCFENGKSVLVTDLPNGIGAGSTEYFVMRPNGIDSRYLHAFVKTKEFVDSCKVHMSGSVGHKRVPKDYLLNYMVPVAPENDQKRIADKLDSILAKVEAAQARLDKIPTILKRFRQSVLAAATSGELTKDWREENDFEFPRLDDIDSYWKEQFLKQNRKFKSYTSHTEDTNDIGWLPSKLGSICDVHVGSTPKRTEPSYWNGDVKWVSSSEVAFCEIFDTKETITIKGLENSSTKLHPSGTVMLAMIGQGKTRGQPAILRTEACHNQNTAALRIPEYHLLPEYLYYLLWERYEETRKIGAGNNQKALNKATVQSIDINLPPLDEQKIIVQKVEQLFEQAGTVEKQYNAAKARLDKLTQSILAKAFRGELLSNDTLNVENEINQSKVEVSL</sequence>
<feature type="domain" description="Type I restriction modification DNA specificity" evidence="5">
    <location>
        <begin position="249"/>
        <end position="420"/>
    </location>
</feature>
<dbReference type="RefSeq" id="WP_108601396.1">
    <property type="nucleotide sequence ID" value="NZ_CP026604.1"/>
</dbReference>
<keyword evidence="6" id="KW-0255">Endonuclease</keyword>
<dbReference type="GO" id="GO:0009307">
    <property type="term" value="P:DNA restriction-modification system"/>
    <property type="evidence" value="ECO:0007669"/>
    <property type="project" value="UniProtKB-KW"/>
</dbReference>
<dbReference type="PANTHER" id="PTHR43140:SF1">
    <property type="entry name" value="TYPE I RESTRICTION ENZYME ECOKI SPECIFICITY SUBUNIT"/>
    <property type="match status" value="1"/>
</dbReference>
<keyword evidence="6" id="KW-0378">Hydrolase</keyword>
<evidence type="ECO:0000313" key="7">
    <source>
        <dbReference type="Proteomes" id="UP000244441"/>
    </source>
</evidence>
<dbReference type="AlphaFoldDB" id="A0A2S0VMB5"/>
<proteinExistence type="inferred from homology"/>
<dbReference type="Gene3D" id="3.90.220.20">
    <property type="entry name" value="DNA methylase specificity domains"/>
    <property type="match status" value="2"/>
</dbReference>
<dbReference type="InterPro" id="IPR051212">
    <property type="entry name" value="Type-I_RE_S_subunit"/>
</dbReference>
<protein>
    <submittedName>
        <fullName evidence="6">Type I restriction endonuclease subunit S</fullName>
    </submittedName>
</protein>
<keyword evidence="2" id="KW-0680">Restriction system</keyword>
<dbReference type="GO" id="GO:0003677">
    <property type="term" value="F:DNA binding"/>
    <property type="evidence" value="ECO:0007669"/>
    <property type="project" value="UniProtKB-KW"/>
</dbReference>
<evidence type="ECO:0000259" key="5">
    <source>
        <dbReference type="Pfam" id="PF01420"/>
    </source>
</evidence>
<dbReference type="OrthoDB" id="398435at2"/>
<dbReference type="EMBL" id="CP026604">
    <property type="protein sequence ID" value="AWB65319.1"/>
    <property type="molecule type" value="Genomic_DNA"/>
</dbReference>
<evidence type="ECO:0000313" key="6">
    <source>
        <dbReference type="EMBL" id="AWB65319.1"/>
    </source>
</evidence>
<dbReference type="InterPro" id="IPR044946">
    <property type="entry name" value="Restrct_endonuc_typeI_TRD_sf"/>
</dbReference>
<evidence type="ECO:0000256" key="3">
    <source>
        <dbReference type="ARBA" id="ARBA00023125"/>
    </source>
</evidence>
<feature type="coiled-coil region" evidence="4">
    <location>
        <begin position="407"/>
        <end position="434"/>
    </location>
</feature>